<keyword evidence="1" id="KW-0378">Hydrolase</keyword>
<sequence length="358" mass="41451">MSEASGKNSFFFIFRWTRYDAISSVIPNTRFLVFKTPLNLRLSTKIPKEKHFTLINLYHKVAEMGVSLGLIIDLTDTDRYYDRSDVDGMFIEYEKINCPGRGFLDRDDLVESFITAVDNFLYSNSENETLIGVHCTNGVNRSGYLICRFLVDRLGWSSHEAIDAFERARGYQIGRGSYVQAIHRAAKERRFKKRHRHNEEMVSSEESETRQSHKRDKHKKRRKIEMDEGIEPDMEAIFNSMALAFEQHESVFDDEAPSSYENQVTSMPQLPASQSSSHLSTDNSPFIGSSGTAEQEEDEEDETMIGEKDGGGEENDIDASRSKKRRERRQRLQKQFDLMKTGNFWKINEMQKEKFIGK</sequence>
<dbReference type="FunFam" id="3.90.190.10:FF:000256">
    <property type="entry name" value="mRNA capping enzyme, C-terminal domain containing protein"/>
    <property type="match status" value="1"/>
</dbReference>
<dbReference type="GO" id="GO:0004651">
    <property type="term" value="F:polynucleotide 5'-phosphatase activity"/>
    <property type="evidence" value="ECO:0007669"/>
    <property type="project" value="TreeGrafter"/>
</dbReference>
<accession>A0A0N4U7Y1</accession>
<gene>
    <name evidence="5" type="ORF">DME_LOCUS7277</name>
</gene>
<dbReference type="InterPro" id="IPR000387">
    <property type="entry name" value="Tyr_Pase_dom"/>
</dbReference>
<dbReference type="EMBL" id="UYYG01001159">
    <property type="protein sequence ID" value="VDN57304.1"/>
    <property type="molecule type" value="Genomic_DNA"/>
</dbReference>
<proteinExistence type="predicted"/>
<dbReference type="InterPro" id="IPR016130">
    <property type="entry name" value="Tyr_Pase_AS"/>
</dbReference>
<dbReference type="GO" id="GO:0004721">
    <property type="term" value="F:phosphoprotein phosphatase activity"/>
    <property type="evidence" value="ECO:0007669"/>
    <property type="project" value="UniProtKB-KW"/>
</dbReference>
<name>A0A0N4U7Y1_DRAME</name>
<dbReference type="Proteomes" id="UP000038040">
    <property type="component" value="Unplaced"/>
</dbReference>
<dbReference type="InterPro" id="IPR000340">
    <property type="entry name" value="Dual-sp_phosphatase_cat-dom"/>
</dbReference>
<dbReference type="WBParaSite" id="DME_0000311801-mRNA-1">
    <property type="protein sequence ID" value="DME_0000311801-mRNA-1"/>
    <property type="gene ID" value="DME_0000311801"/>
</dbReference>
<dbReference type="InterPro" id="IPR020422">
    <property type="entry name" value="TYR_PHOSPHATASE_DUAL_dom"/>
</dbReference>
<evidence type="ECO:0000313" key="6">
    <source>
        <dbReference type="Proteomes" id="UP000038040"/>
    </source>
</evidence>
<dbReference type="PROSITE" id="PS50056">
    <property type="entry name" value="TYR_PHOSPHATASE_2"/>
    <property type="match status" value="1"/>
</dbReference>
<feature type="region of interest" description="Disordered" evidence="3">
    <location>
        <begin position="189"/>
        <end position="231"/>
    </location>
</feature>
<organism evidence="6 8">
    <name type="scientific">Dracunculus medinensis</name>
    <name type="common">Guinea worm</name>
    <dbReference type="NCBI Taxonomy" id="318479"/>
    <lineage>
        <taxon>Eukaryota</taxon>
        <taxon>Metazoa</taxon>
        <taxon>Ecdysozoa</taxon>
        <taxon>Nematoda</taxon>
        <taxon>Chromadorea</taxon>
        <taxon>Rhabditida</taxon>
        <taxon>Spirurina</taxon>
        <taxon>Dracunculoidea</taxon>
        <taxon>Dracunculidae</taxon>
        <taxon>Dracunculus</taxon>
    </lineage>
</organism>
<feature type="compositionally biased region" description="Acidic residues" evidence="3">
    <location>
        <begin position="294"/>
        <end position="304"/>
    </location>
</feature>
<dbReference type="PANTHER" id="PTHR10367">
    <property type="entry name" value="MRNA-CAPPING ENZYME"/>
    <property type="match status" value="1"/>
</dbReference>
<feature type="compositionally biased region" description="Basic residues" evidence="3">
    <location>
        <begin position="212"/>
        <end position="223"/>
    </location>
</feature>
<dbReference type="PANTHER" id="PTHR10367:SF27">
    <property type="entry name" value="TYROSINE-PROTEIN PHOSPHATASE F54C8.4-RELATED"/>
    <property type="match status" value="1"/>
</dbReference>
<dbReference type="Pfam" id="PF00782">
    <property type="entry name" value="DSPc"/>
    <property type="match status" value="1"/>
</dbReference>
<evidence type="ECO:0000313" key="5">
    <source>
        <dbReference type="EMBL" id="VDN57304.1"/>
    </source>
</evidence>
<dbReference type="InterPro" id="IPR051029">
    <property type="entry name" value="mRNA_Capping_Enz/RNA_Phosphat"/>
</dbReference>
<evidence type="ECO:0000313" key="8">
    <source>
        <dbReference type="WBParaSite" id="DME_0000311801-mRNA-1"/>
    </source>
</evidence>
<dbReference type="PROSITE" id="PS00383">
    <property type="entry name" value="TYR_PHOSPHATASE_1"/>
    <property type="match status" value="1"/>
</dbReference>
<keyword evidence="2" id="KW-0904">Protein phosphatase</keyword>
<evidence type="ECO:0000313" key="7">
    <source>
        <dbReference type="Proteomes" id="UP000274756"/>
    </source>
</evidence>
<protein>
    <submittedName>
        <fullName evidence="8">TYR_PHOSPHATASE_2 domain-containing protein</fullName>
    </submittedName>
</protein>
<dbReference type="OrthoDB" id="428974at2759"/>
<feature type="compositionally biased region" description="Polar residues" evidence="3">
    <location>
        <begin position="259"/>
        <end position="293"/>
    </location>
</feature>
<reference evidence="5 7" key="2">
    <citation type="submission" date="2018-11" db="EMBL/GenBank/DDBJ databases">
        <authorList>
            <consortium name="Pathogen Informatics"/>
        </authorList>
    </citation>
    <scope>NUCLEOTIDE SEQUENCE [LARGE SCALE GENOMIC DNA]</scope>
</reference>
<evidence type="ECO:0000256" key="2">
    <source>
        <dbReference type="ARBA" id="ARBA00022912"/>
    </source>
</evidence>
<evidence type="ECO:0000256" key="3">
    <source>
        <dbReference type="SAM" id="MobiDB-lite"/>
    </source>
</evidence>
<evidence type="ECO:0000259" key="4">
    <source>
        <dbReference type="PROSITE" id="PS50056"/>
    </source>
</evidence>
<dbReference type="InterPro" id="IPR029021">
    <property type="entry name" value="Prot-tyrosine_phosphatase-like"/>
</dbReference>
<feature type="domain" description="Tyrosine specific protein phosphatases" evidence="4">
    <location>
        <begin position="111"/>
        <end position="186"/>
    </location>
</feature>
<dbReference type="AlphaFoldDB" id="A0A0N4U7Y1"/>
<dbReference type="Proteomes" id="UP000274756">
    <property type="component" value="Unassembled WGS sequence"/>
</dbReference>
<reference evidence="8" key="1">
    <citation type="submission" date="2017-02" db="UniProtKB">
        <authorList>
            <consortium name="WormBaseParasite"/>
        </authorList>
    </citation>
    <scope>IDENTIFICATION</scope>
</reference>
<keyword evidence="7" id="KW-1185">Reference proteome</keyword>
<dbReference type="SMART" id="SM00195">
    <property type="entry name" value="DSPc"/>
    <property type="match status" value="1"/>
</dbReference>
<evidence type="ECO:0000256" key="1">
    <source>
        <dbReference type="ARBA" id="ARBA00022801"/>
    </source>
</evidence>
<feature type="region of interest" description="Disordered" evidence="3">
    <location>
        <begin position="253"/>
        <end position="335"/>
    </location>
</feature>
<dbReference type="STRING" id="318479.A0A0N4U7Y1"/>
<dbReference type="Gene3D" id="3.90.190.10">
    <property type="entry name" value="Protein tyrosine phosphatase superfamily"/>
    <property type="match status" value="1"/>
</dbReference>
<dbReference type="SUPFAM" id="SSF52799">
    <property type="entry name" value="(Phosphotyrosine protein) phosphatases II"/>
    <property type="match status" value="1"/>
</dbReference>
<feature type="compositionally biased region" description="Basic residues" evidence="3">
    <location>
        <begin position="322"/>
        <end position="332"/>
    </location>
</feature>